<protein>
    <submittedName>
        <fullName evidence="1">Uncharacterized protein</fullName>
    </submittedName>
</protein>
<proteinExistence type="predicted"/>
<evidence type="ECO:0000313" key="1">
    <source>
        <dbReference type="EMBL" id="KAK2177845.1"/>
    </source>
</evidence>
<name>A0AAD9KV06_RIDPI</name>
<evidence type="ECO:0000313" key="2">
    <source>
        <dbReference type="Proteomes" id="UP001209878"/>
    </source>
</evidence>
<gene>
    <name evidence="1" type="ORF">NP493_576g01021</name>
</gene>
<comment type="caution">
    <text evidence="1">The sequence shown here is derived from an EMBL/GenBank/DDBJ whole genome shotgun (WGS) entry which is preliminary data.</text>
</comment>
<dbReference type="AlphaFoldDB" id="A0AAD9KV06"/>
<reference evidence="1" key="1">
    <citation type="journal article" date="2023" name="Mol. Biol. Evol.">
        <title>Third-Generation Sequencing Reveals the Adaptive Role of the Epigenome in Three Deep-Sea Polychaetes.</title>
        <authorList>
            <person name="Perez M."/>
            <person name="Aroh O."/>
            <person name="Sun Y."/>
            <person name="Lan Y."/>
            <person name="Juniper S.K."/>
            <person name="Young C.R."/>
            <person name="Angers B."/>
            <person name="Qian P.Y."/>
        </authorList>
    </citation>
    <scope>NUCLEOTIDE SEQUENCE</scope>
    <source>
        <strain evidence="1">R07B-5</strain>
    </source>
</reference>
<sequence>MSSPMVVIQVQLAVSSLLVVILVQLLSVISGGCNYSHNWQVSTFLAILIQLASVIEDCNPSPTGKCYQFISDTRCHHVCIQGIMVTVGATRASYISVQCPAHCSLAPAVSPLEDVPVSPLEHVRHLKMRPTMYE</sequence>
<accession>A0AAD9KV06</accession>
<dbReference type="EMBL" id="JAODUO010000576">
    <property type="protein sequence ID" value="KAK2177845.1"/>
    <property type="molecule type" value="Genomic_DNA"/>
</dbReference>
<organism evidence="1 2">
    <name type="scientific">Ridgeia piscesae</name>
    <name type="common">Tubeworm</name>
    <dbReference type="NCBI Taxonomy" id="27915"/>
    <lineage>
        <taxon>Eukaryota</taxon>
        <taxon>Metazoa</taxon>
        <taxon>Spiralia</taxon>
        <taxon>Lophotrochozoa</taxon>
        <taxon>Annelida</taxon>
        <taxon>Polychaeta</taxon>
        <taxon>Sedentaria</taxon>
        <taxon>Canalipalpata</taxon>
        <taxon>Sabellida</taxon>
        <taxon>Siboglinidae</taxon>
        <taxon>Ridgeia</taxon>
    </lineage>
</organism>
<dbReference type="Proteomes" id="UP001209878">
    <property type="component" value="Unassembled WGS sequence"/>
</dbReference>
<keyword evidence="2" id="KW-1185">Reference proteome</keyword>